<dbReference type="Proteomes" id="UP000807306">
    <property type="component" value="Unassembled WGS sequence"/>
</dbReference>
<organism evidence="3 4">
    <name type="scientific">Crepidotus variabilis</name>
    <dbReference type="NCBI Taxonomy" id="179855"/>
    <lineage>
        <taxon>Eukaryota</taxon>
        <taxon>Fungi</taxon>
        <taxon>Dikarya</taxon>
        <taxon>Basidiomycota</taxon>
        <taxon>Agaricomycotina</taxon>
        <taxon>Agaricomycetes</taxon>
        <taxon>Agaricomycetidae</taxon>
        <taxon>Agaricales</taxon>
        <taxon>Agaricineae</taxon>
        <taxon>Crepidotaceae</taxon>
        <taxon>Crepidotus</taxon>
    </lineage>
</organism>
<keyword evidence="2" id="KW-0812">Transmembrane</keyword>
<evidence type="ECO:0000256" key="1">
    <source>
        <dbReference type="SAM" id="MobiDB-lite"/>
    </source>
</evidence>
<keyword evidence="4" id="KW-1185">Reference proteome</keyword>
<evidence type="ECO:0000256" key="2">
    <source>
        <dbReference type="SAM" id="Phobius"/>
    </source>
</evidence>
<protein>
    <submittedName>
        <fullName evidence="3">Uncharacterized protein</fullName>
    </submittedName>
</protein>
<feature type="region of interest" description="Disordered" evidence="1">
    <location>
        <begin position="38"/>
        <end position="69"/>
    </location>
</feature>
<accession>A0A9P6E9E3</accession>
<comment type="caution">
    <text evidence="3">The sequence shown here is derived from an EMBL/GenBank/DDBJ whole genome shotgun (WGS) entry which is preliminary data.</text>
</comment>
<sequence>MSAPRVYVGNLSWNTTEDIETHILSDFGFGVDWERESIPSTEREDDDRRPNDPAHEQNREEQERKERQQRIEAEKTKKLLMKQLNLLVLTKMVAGGVFIVRNMRSLVLAAILLALFLNLLGWFIMTGLFVTFLIYLLLIIHTPLKATFSSQVQFFGNHVSLAPNERHQCQSRWISTSLIQRLRYEASRRV</sequence>
<dbReference type="EMBL" id="MU157887">
    <property type="protein sequence ID" value="KAF9525176.1"/>
    <property type="molecule type" value="Genomic_DNA"/>
</dbReference>
<feature type="transmembrane region" description="Helical" evidence="2">
    <location>
        <begin position="107"/>
        <end position="140"/>
    </location>
</feature>
<keyword evidence="2" id="KW-0472">Membrane</keyword>
<feature type="compositionally biased region" description="Basic and acidic residues" evidence="1">
    <location>
        <begin position="46"/>
        <end position="69"/>
    </location>
</feature>
<gene>
    <name evidence="3" type="ORF">CPB83DRAFT_885714</name>
</gene>
<keyword evidence="2" id="KW-1133">Transmembrane helix</keyword>
<evidence type="ECO:0000313" key="3">
    <source>
        <dbReference type="EMBL" id="KAF9525176.1"/>
    </source>
</evidence>
<proteinExistence type="predicted"/>
<evidence type="ECO:0000313" key="4">
    <source>
        <dbReference type="Proteomes" id="UP000807306"/>
    </source>
</evidence>
<dbReference type="AlphaFoldDB" id="A0A9P6E9E3"/>
<reference evidence="3" key="1">
    <citation type="submission" date="2020-11" db="EMBL/GenBank/DDBJ databases">
        <authorList>
            <consortium name="DOE Joint Genome Institute"/>
            <person name="Ahrendt S."/>
            <person name="Riley R."/>
            <person name="Andreopoulos W."/>
            <person name="Labutti K."/>
            <person name="Pangilinan J."/>
            <person name="Ruiz-Duenas F.J."/>
            <person name="Barrasa J.M."/>
            <person name="Sanchez-Garcia M."/>
            <person name="Camarero S."/>
            <person name="Miyauchi S."/>
            <person name="Serrano A."/>
            <person name="Linde D."/>
            <person name="Babiker R."/>
            <person name="Drula E."/>
            <person name="Ayuso-Fernandez I."/>
            <person name="Pacheco R."/>
            <person name="Padilla G."/>
            <person name="Ferreira P."/>
            <person name="Barriuso J."/>
            <person name="Kellner H."/>
            <person name="Castanera R."/>
            <person name="Alfaro M."/>
            <person name="Ramirez L."/>
            <person name="Pisabarro A.G."/>
            <person name="Kuo A."/>
            <person name="Tritt A."/>
            <person name="Lipzen A."/>
            <person name="He G."/>
            <person name="Yan M."/>
            <person name="Ng V."/>
            <person name="Cullen D."/>
            <person name="Martin F."/>
            <person name="Rosso M.-N."/>
            <person name="Henrissat B."/>
            <person name="Hibbett D."/>
            <person name="Martinez A.T."/>
            <person name="Grigoriev I.V."/>
        </authorList>
    </citation>
    <scope>NUCLEOTIDE SEQUENCE</scope>
    <source>
        <strain evidence="3">CBS 506.95</strain>
    </source>
</reference>
<feature type="transmembrane region" description="Helical" evidence="2">
    <location>
        <begin position="84"/>
        <end position="101"/>
    </location>
</feature>
<name>A0A9P6E9E3_9AGAR</name>